<dbReference type="AlphaFoldDB" id="A0A9N9PM72"/>
<evidence type="ECO:0000313" key="2">
    <source>
        <dbReference type="Proteomes" id="UP000789759"/>
    </source>
</evidence>
<dbReference type="InterPro" id="IPR027417">
    <property type="entry name" value="P-loop_NTPase"/>
</dbReference>
<dbReference type="InterPro" id="IPR051055">
    <property type="entry name" value="PIF1_helicase"/>
</dbReference>
<keyword evidence="2" id="KW-1185">Reference proteome</keyword>
<dbReference type="PANTHER" id="PTHR47642">
    <property type="entry name" value="ATP-DEPENDENT DNA HELICASE"/>
    <property type="match status" value="1"/>
</dbReference>
<organism evidence="1 2">
    <name type="scientific">Cetraspora pellucida</name>
    <dbReference type="NCBI Taxonomy" id="1433469"/>
    <lineage>
        <taxon>Eukaryota</taxon>
        <taxon>Fungi</taxon>
        <taxon>Fungi incertae sedis</taxon>
        <taxon>Mucoromycota</taxon>
        <taxon>Glomeromycotina</taxon>
        <taxon>Glomeromycetes</taxon>
        <taxon>Diversisporales</taxon>
        <taxon>Gigasporaceae</taxon>
        <taxon>Cetraspora</taxon>
    </lineage>
</organism>
<name>A0A9N9PM72_9GLOM</name>
<gene>
    <name evidence="1" type="ORF">CPELLU_LOCUS22018</name>
</gene>
<evidence type="ECO:0000313" key="1">
    <source>
        <dbReference type="EMBL" id="CAG8840473.1"/>
    </source>
</evidence>
<dbReference type="CDD" id="cd18809">
    <property type="entry name" value="SF1_C_RecD"/>
    <property type="match status" value="1"/>
</dbReference>
<accession>A0A9N9PM72</accession>
<dbReference type="PANTHER" id="PTHR47642:SF5">
    <property type="entry name" value="ATP-DEPENDENT DNA HELICASE"/>
    <property type="match status" value="1"/>
</dbReference>
<feature type="non-terminal residue" evidence="1">
    <location>
        <position position="1"/>
    </location>
</feature>
<dbReference type="Gene3D" id="3.40.50.300">
    <property type="entry name" value="P-loop containing nucleotide triphosphate hydrolases"/>
    <property type="match status" value="1"/>
</dbReference>
<reference evidence="1" key="1">
    <citation type="submission" date="2021-06" db="EMBL/GenBank/DDBJ databases">
        <authorList>
            <person name="Kallberg Y."/>
            <person name="Tangrot J."/>
            <person name="Rosling A."/>
        </authorList>
    </citation>
    <scope>NUCLEOTIDE SEQUENCE</scope>
    <source>
        <strain evidence="1">FL966</strain>
    </source>
</reference>
<proteinExistence type="predicted"/>
<comment type="caution">
    <text evidence="1">The sequence shown here is derived from an EMBL/GenBank/DDBJ whole genome shotgun (WGS) entry which is preliminary data.</text>
</comment>
<dbReference type="SUPFAM" id="SSF52540">
    <property type="entry name" value="P-loop containing nucleoside triphosphate hydrolases"/>
    <property type="match status" value="1"/>
</dbReference>
<dbReference type="EMBL" id="CAJVQA010090261">
    <property type="protein sequence ID" value="CAG8840473.1"/>
    <property type="molecule type" value="Genomic_DNA"/>
</dbReference>
<protein>
    <submittedName>
        <fullName evidence="1">16825_t:CDS:1</fullName>
    </submittedName>
</protein>
<sequence length="135" mass="15362">KENSKLVNGSTGIIVGFKNGETTYREEVPEDVASIFLVPIVKFNGIKEEIEIKPRTFQKRNNDGILMVTRKQLPLILSYGITIHKSQGLTIRRLIVDCKNVFQSQQLYVAFSRATDPNNLQIVNFNSKKLKPNKK</sequence>
<dbReference type="Proteomes" id="UP000789759">
    <property type="component" value="Unassembled WGS sequence"/>
</dbReference>
<dbReference type="OrthoDB" id="3691720at2759"/>
<feature type="non-terminal residue" evidence="1">
    <location>
        <position position="135"/>
    </location>
</feature>